<dbReference type="EC" id="2.7.13.3" evidence="2"/>
<accession>A0A7X6I953</accession>
<dbReference type="InterPro" id="IPR035965">
    <property type="entry name" value="PAS-like_dom_sf"/>
</dbReference>
<feature type="domain" description="PAC" evidence="11">
    <location>
        <begin position="724"/>
        <end position="777"/>
    </location>
</feature>
<evidence type="ECO:0000256" key="3">
    <source>
        <dbReference type="ARBA" id="ARBA00022553"/>
    </source>
</evidence>
<dbReference type="Pfam" id="PF08447">
    <property type="entry name" value="PAS_3"/>
    <property type="match status" value="2"/>
</dbReference>
<name>A0A7X6I953_9BACT</name>
<dbReference type="InterPro" id="IPR003661">
    <property type="entry name" value="HisK_dim/P_dom"/>
</dbReference>
<dbReference type="Pfam" id="PF02518">
    <property type="entry name" value="HATPase_c"/>
    <property type="match status" value="1"/>
</dbReference>
<dbReference type="InterPro" id="IPR000014">
    <property type="entry name" value="PAS"/>
</dbReference>
<dbReference type="Pfam" id="PF00512">
    <property type="entry name" value="HisKA"/>
    <property type="match status" value="1"/>
</dbReference>
<dbReference type="InterPro" id="IPR000700">
    <property type="entry name" value="PAS-assoc_C"/>
</dbReference>
<evidence type="ECO:0000256" key="6">
    <source>
        <dbReference type="PROSITE-ProRule" id="PRU00169"/>
    </source>
</evidence>
<evidence type="ECO:0000256" key="1">
    <source>
        <dbReference type="ARBA" id="ARBA00000085"/>
    </source>
</evidence>
<feature type="domain" description="PAS" evidence="10">
    <location>
        <begin position="647"/>
        <end position="699"/>
    </location>
</feature>
<dbReference type="Gene3D" id="3.30.450.20">
    <property type="entry name" value="PAS domain"/>
    <property type="match status" value="3"/>
</dbReference>
<dbReference type="PANTHER" id="PTHR43065">
    <property type="entry name" value="SENSOR HISTIDINE KINASE"/>
    <property type="match status" value="1"/>
</dbReference>
<gene>
    <name evidence="12" type="ORF">MNODULE_00980</name>
</gene>
<evidence type="ECO:0000259" key="8">
    <source>
        <dbReference type="PROSITE" id="PS50109"/>
    </source>
</evidence>
<feature type="modified residue" description="4-aspartylphosphate" evidence="6">
    <location>
        <position position="1079"/>
    </location>
</feature>
<dbReference type="RefSeq" id="WP_168057635.1">
    <property type="nucleotide sequence ID" value="NZ_VTOW01000001.1"/>
</dbReference>
<evidence type="ECO:0000313" key="13">
    <source>
        <dbReference type="Proteomes" id="UP000534783"/>
    </source>
</evidence>
<dbReference type="SMART" id="SM00387">
    <property type="entry name" value="HATPase_c"/>
    <property type="match status" value="1"/>
</dbReference>
<dbReference type="GO" id="GO:0000155">
    <property type="term" value="F:phosphorelay sensor kinase activity"/>
    <property type="evidence" value="ECO:0007669"/>
    <property type="project" value="InterPro"/>
</dbReference>
<dbReference type="SUPFAM" id="SSF55874">
    <property type="entry name" value="ATPase domain of HSP90 chaperone/DNA topoisomerase II/histidine kinase"/>
    <property type="match status" value="1"/>
</dbReference>
<dbReference type="NCBIfam" id="TIGR00229">
    <property type="entry name" value="sensory_box"/>
    <property type="match status" value="3"/>
</dbReference>
<dbReference type="Pfam" id="PF13185">
    <property type="entry name" value="GAF_2"/>
    <property type="match status" value="1"/>
</dbReference>
<feature type="domain" description="PAS" evidence="10">
    <location>
        <begin position="516"/>
        <end position="591"/>
    </location>
</feature>
<comment type="caution">
    <text evidence="12">The sequence shown here is derived from an EMBL/GenBank/DDBJ whole genome shotgun (WGS) entry which is preliminary data.</text>
</comment>
<dbReference type="SUPFAM" id="SSF52172">
    <property type="entry name" value="CheY-like"/>
    <property type="match status" value="1"/>
</dbReference>
<dbReference type="InterPro" id="IPR013656">
    <property type="entry name" value="PAS_4"/>
</dbReference>
<feature type="coiled-coil region" evidence="7">
    <location>
        <begin position="499"/>
        <end position="526"/>
    </location>
</feature>
<feature type="domain" description="PAC" evidence="11">
    <location>
        <begin position="594"/>
        <end position="646"/>
    </location>
</feature>
<proteinExistence type="predicted"/>
<evidence type="ECO:0000256" key="2">
    <source>
        <dbReference type="ARBA" id="ARBA00012438"/>
    </source>
</evidence>
<dbReference type="Gene3D" id="3.40.50.2300">
    <property type="match status" value="1"/>
</dbReference>
<dbReference type="PROSITE" id="PS50109">
    <property type="entry name" value="HIS_KIN"/>
    <property type="match status" value="1"/>
</dbReference>
<feature type="domain" description="PAS" evidence="10">
    <location>
        <begin position="183"/>
        <end position="249"/>
    </location>
</feature>
<dbReference type="SMART" id="SM00065">
    <property type="entry name" value="GAF"/>
    <property type="match status" value="2"/>
</dbReference>
<dbReference type="PANTHER" id="PTHR43065:SF42">
    <property type="entry name" value="TWO-COMPONENT SENSOR PPRA"/>
    <property type="match status" value="1"/>
</dbReference>
<dbReference type="SUPFAM" id="SSF55781">
    <property type="entry name" value="GAF domain-like"/>
    <property type="match status" value="2"/>
</dbReference>
<dbReference type="InterPro" id="IPR004358">
    <property type="entry name" value="Sig_transdc_His_kin-like_C"/>
</dbReference>
<feature type="domain" description="Histidine kinase" evidence="8">
    <location>
        <begin position="790"/>
        <end position="1007"/>
    </location>
</feature>
<evidence type="ECO:0000256" key="5">
    <source>
        <dbReference type="ARBA" id="ARBA00022777"/>
    </source>
</evidence>
<dbReference type="Pfam" id="PF08448">
    <property type="entry name" value="PAS_4"/>
    <property type="match status" value="1"/>
</dbReference>
<dbReference type="InterPro" id="IPR001789">
    <property type="entry name" value="Sig_transdc_resp-reg_receiver"/>
</dbReference>
<keyword evidence="3 6" id="KW-0597">Phosphoprotein</keyword>
<dbReference type="PRINTS" id="PR00344">
    <property type="entry name" value="BCTRLSENSOR"/>
</dbReference>
<dbReference type="SUPFAM" id="SSF47384">
    <property type="entry name" value="Homodimeric domain of signal transducing histidine kinase"/>
    <property type="match status" value="1"/>
</dbReference>
<dbReference type="PROSITE" id="PS50113">
    <property type="entry name" value="PAC"/>
    <property type="match status" value="2"/>
</dbReference>
<organism evidence="12 13">
    <name type="scientific">Candidatus Manganitrophus noduliformans</name>
    <dbReference type="NCBI Taxonomy" id="2606439"/>
    <lineage>
        <taxon>Bacteria</taxon>
        <taxon>Pseudomonadati</taxon>
        <taxon>Nitrospirota</taxon>
        <taxon>Nitrospiria</taxon>
        <taxon>Candidatus Troglogloeales</taxon>
        <taxon>Candidatus Manganitrophaceae</taxon>
        <taxon>Candidatus Manganitrophus</taxon>
    </lineage>
</organism>
<evidence type="ECO:0000256" key="4">
    <source>
        <dbReference type="ARBA" id="ARBA00022679"/>
    </source>
</evidence>
<dbReference type="InterPro" id="IPR005467">
    <property type="entry name" value="His_kinase_dom"/>
</dbReference>
<dbReference type="SMART" id="SM00448">
    <property type="entry name" value="REC"/>
    <property type="match status" value="1"/>
</dbReference>
<dbReference type="PROSITE" id="PS50110">
    <property type="entry name" value="RESPONSE_REGULATORY"/>
    <property type="match status" value="1"/>
</dbReference>
<keyword evidence="13" id="KW-1185">Reference proteome</keyword>
<dbReference type="Gene3D" id="3.30.565.10">
    <property type="entry name" value="Histidine kinase-like ATPase, C-terminal domain"/>
    <property type="match status" value="1"/>
</dbReference>
<keyword evidence="7" id="KW-0175">Coiled coil</keyword>
<protein>
    <recommendedName>
        <fullName evidence="2">histidine kinase</fullName>
        <ecNumber evidence="2">2.7.13.3</ecNumber>
    </recommendedName>
</protein>
<evidence type="ECO:0000259" key="11">
    <source>
        <dbReference type="PROSITE" id="PS50113"/>
    </source>
</evidence>
<keyword evidence="4" id="KW-0808">Transferase</keyword>
<evidence type="ECO:0000259" key="10">
    <source>
        <dbReference type="PROSITE" id="PS50112"/>
    </source>
</evidence>
<dbReference type="Gene3D" id="1.10.287.130">
    <property type="match status" value="1"/>
</dbReference>
<evidence type="ECO:0000313" key="12">
    <source>
        <dbReference type="EMBL" id="NKE69326.1"/>
    </source>
</evidence>
<dbReference type="InterPro" id="IPR029016">
    <property type="entry name" value="GAF-like_dom_sf"/>
</dbReference>
<dbReference type="CDD" id="cd00130">
    <property type="entry name" value="PAS"/>
    <property type="match status" value="3"/>
</dbReference>
<dbReference type="PROSITE" id="PS50112">
    <property type="entry name" value="PAS"/>
    <property type="match status" value="3"/>
</dbReference>
<keyword evidence="5" id="KW-0418">Kinase</keyword>
<reference evidence="12 13" key="1">
    <citation type="journal article" date="2020" name="Nature">
        <title>Bacterial chemolithoautotrophy via manganese oxidation.</title>
        <authorList>
            <person name="Yu H."/>
            <person name="Leadbetter J.R."/>
        </authorList>
    </citation>
    <scope>NUCLEOTIDE SEQUENCE [LARGE SCALE GENOMIC DNA]</scope>
    <source>
        <strain evidence="12 13">Mn-1</strain>
    </source>
</reference>
<dbReference type="InterPro" id="IPR003018">
    <property type="entry name" value="GAF"/>
</dbReference>
<sequence length="1150" mass="127929">MKPPLPQDEPKRLETLRQYQILDTPSENVFDDLTRLASDVCEAPIAVITFIDDHRQWFKSKIGVSPTETPRESAICAHAILQRQPLIVHDTASDPRFSDNPWVTSDPHVRFYAGAPLLTPEGHALGTVCVMDYAPRELRPKQIEGLQTIAHETMLLLDLRRQLSASSRMVTGLREAEEALRESEEKYRILFENNPHPMWVFDSETLAFLAVNESAIRHYGYSREEFLSMTIKDIRPPEDIPRLLEDFKKMSPGVARAGIWRHRKKDGTIIDVEITRDLILFMGKQAGLTLANDVTERKKAEEEHARLLYREREARAAAVQAQWRFTFLAEASEILSASLDYETTLESVARLAIPFLADGCVVDIVEEDQSIRRVAAVATDPVKEALGLELMRRYPPERGGAHPLRQVLTSGKPMILSDIPDALLETIARDPEHLKLAKALGIKSAMSVPLSARGKTLGALSFVTMESGRHFGEDDLSLAEDLARRVAVAVDNACLYRGAQREIEERKEAEAALRESQRALTTLMSNLPGLAYRCRNDPDWTTEFVSEGCLAITGYAPDDFIGNKTLSYGSLIHPEDRERVWEETQAALREKRPYELVYRIFTASKREKWVWEHGRGVYSQGGELLALEGFTTEITEWKRAEEALASEKERLAVTLGSIGDGVITTDMEERVVLMNKVAEGLTGWTQQEAVGRPLQEIFHMIDGKTGRPLESPAVQVLQTGATVELADHTILVSREETERSIAHSGAPIRDKAGHIIGVVLVFRDTTQQQKMEEDLLRTSKLEAVGLLAGGIAHDFNNILTAILGNLSLVKMSIGLTDPLHRRVSDAETASLRARDLAQQLLTFAKGGTPIKKTVSMKELLKDSIEFVLHGSNVGVEFVISDDLWPVEIDEGQISQVLHNLVINAQQAMPQGGIIKVRAENDLVKEGDKRIFLKPGRYVRISIQDFGIGIPKEHLPKIFDPYFTTKQKGSGLGLPTSYSIVKKHDGYMMADSELGKGSIFSIYLAASSRDVEAERRSEAPLRGKGKILIMDDEQAVREVAGELLGFLGYRVGYAEDGAEAIARYREASASGEPFDLVIMDLTVPGKMGGKEAIQRLLEIDPHVRAIVSSGYSNDPIMGDYARYGFKGVIAKPYQLEQLSKTVHDVITGMPG</sequence>
<dbReference type="EMBL" id="VTOW01000001">
    <property type="protein sequence ID" value="NKE69326.1"/>
    <property type="molecule type" value="Genomic_DNA"/>
</dbReference>
<dbReference type="SUPFAM" id="SSF55785">
    <property type="entry name" value="PYP-like sensor domain (PAS domain)"/>
    <property type="match status" value="3"/>
</dbReference>
<evidence type="ECO:0000256" key="7">
    <source>
        <dbReference type="SAM" id="Coils"/>
    </source>
</evidence>
<dbReference type="InterPro" id="IPR013655">
    <property type="entry name" value="PAS_fold_3"/>
</dbReference>
<dbReference type="AlphaFoldDB" id="A0A7X6I953"/>
<comment type="catalytic activity">
    <reaction evidence="1">
        <text>ATP + protein L-histidine = ADP + protein N-phospho-L-histidine.</text>
        <dbReference type="EC" id="2.7.13.3"/>
    </reaction>
</comment>
<dbReference type="InterPro" id="IPR036097">
    <property type="entry name" value="HisK_dim/P_sf"/>
</dbReference>
<dbReference type="InterPro" id="IPR011006">
    <property type="entry name" value="CheY-like_superfamily"/>
</dbReference>
<dbReference type="CDD" id="cd00082">
    <property type="entry name" value="HisKA"/>
    <property type="match status" value="1"/>
</dbReference>
<dbReference type="Gene3D" id="3.30.450.40">
    <property type="match status" value="2"/>
</dbReference>
<dbReference type="SMART" id="SM00091">
    <property type="entry name" value="PAS"/>
    <property type="match status" value="3"/>
</dbReference>
<feature type="domain" description="Response regulatory" evidence="9">
    <location>
        <begin position="1025"/>
        <end position="1145"/>
    </location>
</feature>
<dbReference type="Proteomes" id="UP000534783">
    <property type="component" value="Unassembled WGS sequence"/>
</dbReference>
<dbReference type="FunFam" id="3.30.450.40:FF:000035">
    <property type="entry name" value="PAS sensor protein"/>
    <property type="match status" value="1"/>
</dbReference>
<dbReference type="InterPro" id="IPR036890">
    <property type="entry name" value="HATPase_C_sf"/>
</dbReference>
<evidence type="ECO:0000259" key="9">
    <source>
        <dbReference type="PROSITE" id="PS50110"/>
    </source>
</evidence>
<dbReference type="SMART" id="SM00388">
    <property type="entry name" value="HisKA"/>
    <property type="match status" value="1"/>
</dbReference>
<dbReference type="Pfam" id="PF01590">
    <property type="entry name" value="GAF"/>
    <property type="match status" value="1"/>
</dbReference>
<dbReference type="InterPro" id="IPR003594">
    <property type="entry name" value="HATPase_dom"/>
</dbReference>
<dbReference type="Pfam" id="PF00072">
    <property type="entry name" value="Response_reg"/>
    <property type="match status" value="1"/>
</dbReference>